<comment type="caution">
    <text evidence="1">The sequence shown here is derived from an EMBL/GenBank/DDBJ whole genome shotgun (WGS) entry which is preliminary data.</text>
</comment>
<evidence type="ECO:0000313" key="1">
    <source>
        <dbReference type="EMBL" id="MSS02351.1"/>
    </source>
</evidence>
<evidence type="ECO:0000313" key="2">
    <source>
        <dbReference type="Proteomes" id="UP000470082"/>
    </source>
</evidence>
<reference evidence="1 2" key="1">
    <citation type="submission" date="2019-08" db="EMBL/GenBank/DDBJ databases">
        <title>In-depth cultivation of the pig gut microbiome towards novel bacterial diversity and tailored functional studies.</title>
        <authorList>
            <person name="Wylensek D."/>
            <person name="Hitch T.C.A."/>
            <person name="Clavel T."/>
        </authorList>
    </citation>
    <scope>NUCLEOTIDE SEQUENCE [LARGE SCALE GENOMIC DNA]</scope>
    <source>
        <strain evidence="1 2">LKV-178-WT-2G</strain>
    </source>
</reference>
<protein>
    <submittedName>
        <fullName evidence="1">Uncharacterized protein</fullName>
    </submittedName>
</protein>
<accession>A0A7X2N4L2</accession>
<organism evidence="1 2">
    <name type="scientific">Floccifex porci</name>
    <dbReference type="NCBI Taxonomy" id="2606629"/>
    <lineage>
        <taxon>Bacteria</taxon>
        <taxon>Bacillati</taxon>
        <taxon>Bacillota</taxon>
        <taxon>Erysipelotrichia</taxon>
        <taxon>Erysipelotrichales</taxon>
        <taxon>Erysipelotrichaceae</taxon>
        <taxon>Floccifex</taxon>
    </lineage>
</organism>
<dbReference type="Proteomes" id="UP000470082">
    <property type="component" value="Unassembled WGS sequence"/>
</dbReference>
<gene>
    <name evidence="1" type="ORF">FYJ50_09670</name>
</gene>
<dbReference type="EMBL" id="VUMM01000028">
    <property type="protein sequence ID" value="MSS02351.1"/>
    <property type="molecule type" value="Genomic_DNA"/>
</dbReference>
<proteinExistence type="predicted"/>
<keyword evidence="2" id="KW-1185">Reference proteome</keyword>
<name>A0A7X2N4L2_9FIRM</name>
<dbReference type="AlphaFoldDB" id="A0A7X2N4L2"/>
<dbReference type="RefSeq" id="WP_154461473.1">
    <property type="nucleotide sequence ID" value="NZ_VUMM01000028.1"/>
</dbReference>
<sequence length="136" mass="16048">MSRGIGAHANLVLEDENTVMYEYGGYNLNEPEYRNEKHLYDGMITIARDCFVEPEIHEKLKKMPNGRKKLITKRIPVDVDYPRMISDGRIVIENCSNCWHRSPESNIDVMALHILFYLFRQYQEEGKMPEYISYNV</sequence>